<dbReference type="Proteomes" id="UP000504844">
    <property type="component" value="Chromosome"/>
</dbReference>
<evidence type="ECO:0000256" key="7">
    <source>
        <dbReference type="ARBA" id="ARBA00022801"/>
    </source>
</evidence>
<evidence type="ECO:0000256" key="3">
    <source>
        <dbReference type="ARBA" id="ARBA00006880"/>
    </source>
</evidence>
<dbReference type="GO" id="GO:0042597">
    <property type="term" value="C:periplasmic space"/>
    <property type="evidence" value="ECO:0007669"/>
    <property type="project" value="UniProtKB-SubCell"/>
</dbReference>
<dbReference type="GO" id="GO:0004040">
    <property type="term" value="F:amidase activity"/>
    <property type="evidence" value="ECO:0007669"/>
    <property type="project" value="InterPro"/>
</dbReference>
<dbReference type="NCBIfam" id="TIGR02541">
    <property type="entry name" value="flagell_FlgJ"/>
    <property type="match status" value="1"/>
</dbReference>
<keyword evidence="6" id="KW-0574">Periplasm</keyword>
<keyword evidence="12" id="KW-0282">Flagellum</keyword>
<evidence type="ECO:0000256" key="6">
    <source>
        <dbReference type="ARBA" id="ARBA00022764"/>
    </source>
</evidence>
<evidence type="ECO:0000256" key="4">
    <source>
        <dbReference type="ARBA" id="ARBA00007974"/>
    </source>
</evidence>
<keyword evidence="8" id="KW-0326">Glycosidase</keyword>
<keyword evidence="12" id="KW-0969">Cilium</keyword>
<dbReference type="RefSeq" id="WP_173533492.1">
    <property type="nucleotide sequence ID" value="NZ_CP054143.1"/>
</dbReference>
<evidence type="ECO:0000256" key="10">
    <source>
        <dbReference type="ARBA" id="ARBA00030835"/>
    </source>
</evidence>
<sequence length="313" mass="33394">MNSASNAIQNTLAIDPKAMNQLRVTNRADTAAGAKAIAQQFEALLMQQMLSSMRTAAPTDSMNDSSSVEMFRGMHDQQLTQMWANQGGLGLADVIMRQIQVQQNPALLQQPLRHGVNPLIDQGLDYRNVKTVPNAAVAAKTAAIPTDLADGARSSAADFIHKISAAAQSTASALGVAPHLLLAHAALETGWGKKTLNDAAGNDSFNLFGIKAGSSWKGKTVDVLTTEFVDGTAQKRVEKFRAYDSYQDAFADYASVMKRRFGDALEQGSDALGFGKALAKEGYATDPQYAQKFARVADSVVARLSAQNSRLGA</sequence>
<dbReference type="InterPro" id="IPR002901">
    <property type="entry name" value="MGlyc_endo_b_GlcNAc-like_dom"/>
</dbReference>
<evidence type="ECO:0000256" key="8">
    <source>
        <dbReference type="ARBA" id="ARBA00023295"/>
    </source>
</evidence>
<dbReference type="GO" id="GO:0071973">
    <property type="term" value="P:bacterial-type flagellum-dependent cell motility"/>
    <property type="evidence" value="ECO:0007669"/>
    <property type="project" value="TreeGrafter"/>
</dbReference>
<dbReference type="Pfam" id="PF01832">
    <property type="entry name" value="Glucosaminidase"/>
    <property type="match status" value="1"/>
</dbReference>
<accession>A0A6M8SWJ0</accession>
<dbReference type="PANTHER" id="PTHR33308:SF9">
    <property type="entry name" value="PEPTIDOGLYCAN HYDROLASE FLGJ"/>
    <property type="match status" value="1"/>
</dbReference>
<evidence type="ECO:0000256" key="5">
    <source>
        <dbReference type="ARBA" id="ARBA00013433"/>
    </source>
</evidence>
<dbReference type="KEGG" id="dee:HQN60_09945"/>
<gene>
    <name evidence="12" type="primary">flgJ</name>
    <name evidence="12" type="ORF">HQN60_09945</name>
</gene>
<dbReference type="EMBL" id="CP054143">
    <property type="protein sequence ID" value="QKJ66989.1"/>
    <property type="molecule type" value="Genomic_DNA"/>
</dbReference>
<dbReference type="GO" id="GO:0071555">
    <property type="term" value="P:cell wall organization"/>
    <property type="evidence" value="ECO:0007669"/>
    <property type="project" value="UniProtKB-KW"/>
</dbReference>
<dbReference type="AlphaFoldDB" id="A0A6M8SWJ0"/>
<evidence type="ECO:0000256" key="2">
    <source>
        <dbReference type="ARBA" id="ARBA00004418"/>
    </source>
</evidence>
<keyword evidence="12" id="KW-0966">Cell projection</keyword>
<reference evidence="12 13" key="1">
    <citation type="submission" date="2020-05" db="EMBL/GenBank/DDBJ databases">
        <title>Complete genome sequence of Deefgea sp. D17.</title>
        <authorList>
            <person name="Bae J.-W."/>
            <person name="Han J.E."/>
        </authorList>
    </citation>
    <scope>NUCLEOTIDE SEQUENCE [LARGE SCALE GENOMIC DNA]</scope>
    <source>
        <strain evidence="12 13">D17</strain>
    </source>
</reference>
<comment type="function">
    <text evidence="1">Flagellum-specific muramidase which hydrolyzes the peptidoglycan layer to assemble the rod structure in the periplasmic space.</text>
</comment>
<keyword evidence="9" id="KW-0961">Cell wall biogenesis/degradation</keyword>
<name>A0A6M8SWJ0_9NEIS</name>
<protein>
    <recommendedName>
        <fullName evidence="5">Peptidoglycan hydrolase FlgJ</fullName>
    </recommendedName>
    <alternativeName>
        <fullName evidence="10">Muramidase FlgJ</fullName>
    </alternativeName>
</protein>
<evidence type="ECO:0000256" key="9">
    <source>
        <dbReference type="ARBA" id="ARBA00023316"/>
    </source>
</evidence>
<dbReference type="GO" id="GO:0044780">
    <property type="term" value="P:bacterial-type flagellum assembly"/>
    <property type="evidence" value="ECO:0007669"/>
    <property type="project" value="InterPro"/>
</dbReference>
<evidence type="ECO:0000313" key="13">
    <source>
        <dbReference type="Proteomes" id="UP000504844"/>
    </source>
</evidence>
<dbReference type="Pfam" id="PF10135">
    <property type="entry name" value="Rod-binding"/>
    <property type="match status" value="1"/>
</dbReference>
<dbReference type="PRINTS" id="PR01002">
    <property type="entry name" value="FLGFLGJ"/>
</dbReference>
<dbReference type="InterPro" id="IPR013377">
    <property type="entry name" value="FlgJ"/>
</dbReference>
<comment type="subcellular location">
    <subcellularLocation>
        <location evidence="2">Periplasm</location>
    </subcellularLocation>
</comment>
<dbReference type="Gene3D" id="1.10.530.10">
    <property type="match status" value="1"/>
</dbReference>
<evidence type="ECO:0000259" key="11">
    <source>
        <dbReference type="SMART" id="SM00047"/>
    </source>
</evidence>
<evidence type="ECO:0000256" key="1">
    <source>
        <dbReference type="ARBA" id="ARBA00002954"/>
    </source>
</evidence>
<comment type="similarity">
    <text evidence="4">In the C-terminal section; belongs to the glycosyl hydrolase 73 family.</text>
</comment>
<keyword evidence="13" id="KW-1185">Reference proteome</keyword>
<dbReference type="GO" id="GO:0016798">
    <property type="term" value="F:hydrolase activity, acting on glycosyl bonds"/>
    <property type="evidence" value="ECO:0007669"/>
    <property type="project" value="UniProtKB-KW"/>
</dbReference>
<evidence type="ECO:0000313" key="12">
    <source>
        <dbReference type="EMBL" id="QKJ66989.1"/>
    </source>
</evidence>
<dbReference type="InterPro" id="IPR051056">
    <property type="entry name" value="Glycosyl_Hydrolase_73"/>
</dbReference>
<comment type="similarity">
    <text evidence="3">In the N-terminal section; belongs to the FlgJ family.</text>
</comment>
<organism evidence="12 13">
    <name type="scientific">Deefgea piscis</name>
    <dbReference type="NCBI Taxonomy" id="2739061"/>
    <lineage>
        <taxon>Bacteria</taxon>
        <taxon>Pseudomonadati</taxon>
        <taxon>Pseudomonadota</taxon>
        <taxon>Betaproteobacteria</taxon>
        <taxon>Neisseriales</taxon>
        <taxon>Chitinibacteraceae</taxon>
        <taxon>Deefgea</taxon>
    </lineage>
</organism>
<dbReference type="SMART" id="SM00047">
    <property type="entry name" value="LYZ2"/>
    <property type="match status" value="1"/>
</dbReference>
<dbReference type="Gene3D" id="2.10.70.40">
    <property type="entry name" value="peptidoglycan hydrolase"/>
    <property type="match status" value="1"/>
</dbReference>
<proteinExistence type="inferred from homology"/>
<dbReference type="InterPro" id="IPR019301">
    <property type="entry name" value="Flagellar_prot_FlgJ_N"/>
</dbReference>
<feature type="domain" description="Mannosyl-glycoprotein endo-beta-N-acetylglucosamidase-like" evidence="11">
    <location>
        <begin position="149"/>
        <end position="305"/>
    </location>
</feature>
<keyword evidence="7 12" id="KW-0378">Hydrolase</keyword>
<dbReference type="PANTHER" id="PTHR33308">
    <property type="entry name" value="PEPTIDOGLYCAN HYDROLASE FLGJ"/>
    <property type="match status" value="1"/>
</dbReference>